<evidence type="ECO:0000259" key="1">
    <source>
        <dbReference type="Pfam" id="PF22939"/>
    </source>
</evidence>
<dbReference type="Proteomes" id="UP000054337">
    <property type="component" value="Unassembled WGS sequence"/>
</dbReference>
<organism evidence="2 3">
    <name type="scientific">Bipolaris victoriae (strain FI3)</name>
    <name type="common">Victoria blight of oats agent</name>
    <name type="synonym">Cochliobolus victoriae</name>
    <dbReference type="NCBI Taxonomy" id="930091"/>
    <lineage>
        <taxon>Eukaryota</taxon>
        <taxon>Fungi</taxon>
        <taxon>Dikarya</taxon>
        <taxon>Ascomycota</taxon>
        <taxon>Pezizomycotina</taxon>
        <taxon>Dothideomycetes</taxon>
        <taxon>Pleosporomycetidae</taxon>
        <taxon>Pleosporales</taxon>
        <taxon>Pleosporineae</taxon>
        <taxon>Pleosporaceae</taxon>
        <taxon>Bipolaris</taxon>
    </lineage>
</organism>
<dbReference type="GeneID" id="26257589"/>
<gene>
    <name evidence="2" type="ORF">COCVIDRAFT_50711</name>
</gene>
<dbReference type="HOGENOM" id="CLU_119821_0_0_1"/>
<dbReference type="AlphaFoldDB" id="W7EVA0"/>
<dbReference type="PANTHER" id="PTHR10039:SF15">
    <property type="entry name" value="NACHT DOMAIN-CONTAINING PROTEIN"/>
    <property type="match status" value="1"/>
</dbReference>
<dbReference type="Pfam" id="PF22939">
    <property type="entry name" value="WHD_GPIID"/>
    <property type="match status" value="1"/>
</dbReference>
<sequence>FLLAFLHTNSLQGRKTTKQVKETLASLKKGAAGLDDAYKGTLQRIDSQLEVDCRLARKVLSWITLAKRRLTTAEMCCALAVESGEDEIDPENVHTPGDLVSVCAGLVTIDQESDIIRLVHYTTQEYFERTGDMWNPRGHVHIATTCLTYLSFSAFQSGSCLSDKEFEERLQQNSFLDYAAKYWGCHAKTVEVE</sequence>
<protein>
    <recommendedName>
        <fullName evidence="1">GPI inositol-deacylase winged helix domain-containing protein</fullName>
    </recommendedName>
</protein>
<feature type="non-terminal residue" evidence="2">
    <location>
        <position position="193"/>
    </location>
</feature>
<proteinExistence type="predicted"/>
<dbReference type="RefSeq" id="XP_014561715.1">
    <property type="nucleotide sequence ID" value="XM_014706229.1"/>
</dbReference>
<dbReference type="InterPro" id="IPR054471">
    <property type="entry name" value="GPIID_WHD"/>
</dbReference>
<dbReference type="EMBL" id="KI968695">
    <property type="protein sequence ID" value="EUN32086.1"/>
    <property type="molecule type" value="Genomic_DNA"/>
</dbReference>
<reference evidence="2 3" key="1">
    <citation type="journal article" date="2013" name="PLoS Genet.">
        <title>Comparative genome structure, secondary metabolite, and effector coding capacity across Cochliobolus pathogens.</title>
        <authorList>
            <person name="Condon B.J."/>
            <person name="Leng Y."/>
            <person name="Wu D."/>
            <person name="Bushley K.E."/>
            <person name="Ohm R.A."/>
            <person name="Otillar R."/>
            <person name="Martin J."/>
            <person name="Schackwitz W."/>
            <person name="Grimwood J."/>
            <person name="MohdZainudin N."/>
            <person name="Xue C."/>
            <person name="Wang R."/>
            <person name="Manning V.A."/>
            <person name="Dhillon B."/>
            <person name="Tu Z.J."/>
            <person name="Steffenson B.J."/>
            <person name="Salamov A."/>
            <person name="Sun H."/>
            <person name="Lowry S."/>
            <person name="LaButti K."/>
            <person name="Han J."/>
            <person name="Copeland A."/>
            <person name="Lindquist E."/>
            <person name="Barry K."/>
            <person name="Schmutz J."/>
            <person name="Baker S.E."/>
            <person name="Ciuffetti L.M."/>
            <person name="Grigoriev I.V."/>
            <person name="Zhong S."/>
            <person name="Turgeon B.G."/>
        </authorList>
    </citation>
    <scope>NUCLEOTIDE SEQUENCE [LARGE SCALE GENOMIC DNA]</scope>
    <source>
        <strain evidence="2 3">FI3</strain>
    </source>
</reference>
<feature type="domain" description="GPI inositol-deacylase winged helix" evidence="1">
    <location>
        <begin position="54"/>
        <end position="128"/>
    </location>
</feature>
<dbReference type="OrthoDB" id="195446at2759"/>
<keyword evidence="3" id="KW-1185">Reference proteome</keyword>
<evidence type="ECO:0000313" key="3">
    <source>
        <dbReference type="Proteomes" id="UP000054337"/>
    </source>
</evidence>
<name>W7EVA0_BIPV3</name>
<feature type="non-terminal residue" evidence="2">
    <location>
        <position position="1"/>
    </location>
</feature>
<evidence type="ECO:0000313" key="2">
    <source>
        <dbReference type="EMBL" id="EUN32086.1"/>
    </source>
</evidence>
<dbReference type="PANTHER" id="PTHR10039">
    <property type="entry name" value="AMELOGENIN"/>
    <property type="match status" value="1"/>
</dbReference>
<accession>W7EVA0</accession>